<proteinExistence type="predicted"/>
<feature type="chain" id="PRO_5037863549" description="Lipoprotein" evidence="1">
    <location>
        <begin position="21"/>
        <end position="154"/>
    </location>
</feature>
<gene>
    <name evidence="2" type="ORF">IC230_17205</name>
</gene>
<accession>A0A927B3D5</accession>
<reference evidence="2" key="1">
    <citation type="submission" date="2020-09" db="EMBL/GenBank/DDBJ databases">
        <authorList>
            <person name="Kim M.K."/>
        </authorList>
    </citation>
    <scope>NUCLEOTIDE SEQUENCE</scope>
    <source>
        <strain evidence="2">BT704</strain>
    </source>
</reference>
<evidence type="ECO:0008006" key="4">
    <source>
        <dbReference type="Google" id="ProtNLM"/>
    </source>
</evidence>
<evidence type="ECO:0000256" key="1">
    <source>
        <dbReference type="SAM" id="SignalP"/>
    </source>
</evidence>
<evidence type="ECO:0000313" key="3">
    <source>
        <dbReference type="Proteomes" id="UP000653797"/>
    </source>
</evidence>
<dbReference type="Proteomes" id="UP000653797">
    <property type="component" value="Unassembled WGS sequence"/>
</dbReference>
<keyword evidence="1" id="KW-0732">Signal</keyword>
<sequence length="154" mass="17230">MRTSLLLLTLLFFLYGCNQRSTKTESTPTDSSASASTTAITHPDTMCFRQVVGRDSTTLQLVIKDSTVTGELNVLPFEKDRAKGSIQGILANNQIRADWQRSGEGVTQSYEVVFTLKGDAVTWREGERIEKQGKWVLKNPAQGYEYVLMKTECQ</sequence>
<keyword evidence="3" id="KW-1185">Reference proteome</keyword>
<evidence type="ECO:0000313" key="2">
    <source>
        <dbReference type="EMBL" id="MBD2754648.1"/>
    </source>
</evidence>
<organism evidence="2 3">
    <name type="scientific">Spirosoma validum</name>
    <dbReference type="NCBI Taxonomy" id="2771355"/>
    <lineage>
        <taxon>Bacteria</taxon>
        <taxon>Pseudomonadati</taxon>
        <taxon>Bacteroidota</taxon>
        <taxon>Cytophagia</taxon>
        <taxon>Cytophagales</taxon>
        <taxon>Cytophagaceae</taxon>
        <taxon>Spirosoma</taxon>
    </lineage>
</organism>
<dbReference type="AlphaFoldDB" id="A0A927B3D5"/>
<feature type="signal peptide" evidence="1">
    <location>
        <begin position="1"/>
        <end position="20"/>
    </location>
</feature>
<dbReference type="EMBL" id="JACXAA010000006">
    <property type="protein sequence ID" value="MBD2754648.1"/>
    <property type="molecule type" value="Genomic_DNA"/>
</dbReference>
<dbReference type="PROSITE" id="PS51257">
    <property type="entry name" value="PROKAR_LIPOPROTEIN"/>
    <property type="match status" value="1"/>
</dbReference>
<comment type="caution">
    <text evidence="2">The sequence shown here is derived from an EMBL/GenBank/DDBJ whole genome shotgun (WGS) entry which is preliminary data.</text>
</comment>
<dbReference type="RefSeq" id="WP_191040280.1">
    <property type="nucleotide sequence ID" value="NZ_JACXAA010000006.1"/>
</dbReference>
<protein>
    <recommendedName>
        <fullName evidence="4">Lipoprotein</fullName>
    </recommendedName>
</protein>
<name>A0A927B3D5_9BACT</name>